<gene>
    <name evidence="4" type="ORF">DVH24_041021</name>
</gene>
<evidence type="ECO:0000256" key="2">
    <source>
        <dbReference type="RuleBase" id="RU004158"/>
    </source>
</evidence>
<dbReference type="NCBIfam" id="NF009686">
    <property type="entry name" value="PRK13207.1"/>
    <property type="match status" value="1"/>
</dbReference>
<dbReference type="PANTHER" id="PTHR43440:SF1">
    <property type="entry name" value="UREASE"/>
    <property type="match status" value="1"/>
</dbReference>
<dbReference type="InterPro" id="IPR017951">
    <property type="entry name" value="Urease_asu_c"/>
</dbReference>
<feature type="active site" description="Proton donor" evidence="1">
    <location>
        <position position="102"/>
    </location>
</feature>
<evidence type="ECO:0000313" key="5">
    <source>
        <dbReference type="Proteomes" id="UP000290289"/>
    </source>
</evidence>
<evidence type="ECO:0000313" key="4">
    <source>
        <dbReference type="EMBL" id="RXH79874.1"/>
    </source>
</evidence>
<dbReference type="GO" id="GO:0009039">
    <property type="term" value="F:urease activity"/>
    <property type="evidence" value="ECO:0007669"/>
    <property type="project" value="InterPro"/>
</dbReference>
<dbReference type="PRINTS" id="PR01752">
    <property type="entry name" value="UREASE"/>
</dbReference>
<proteinExistence type="inferred from homology"/>
<dbReference type="InterPro" id="IPR005848">
    <property type="entry name" value="Urease_asu"/>
</dbReference>
<sequence>MFDPSLYSNRFDNEGIVDLKVPLEHFSMYHTLNESGFVEHTIAAFKGRTIHTYHSEGAGGGHAPDIIKVRGVKNVLPSSTNPTRPLTSNTIDEHLDMLMVCHHLDKDIPEDVAFAESRIRAETIAAEDILHDMGAISIVSSDSQLMGRIGEVIIRTWQTADKMKSQRGSIEPSGSNNDNFRIKRYIANKIVLQGLEPEPCTRRLKVYTTSAGVVGKLADLVLWKPSFFGAKPEMVIKGGAIARANMGDPNASIPAPETAAVDNCVKDSYRLDKRVEAVRNVRKLSKLDMKLNDALPNIEVDPETYKVTADGVVLTCSPATTVPLSRNYFMLGVSQSFSLGM</sequence>
<dbReference type="SUPFAM" id="SSF51556">
    <property type="entry name" value="Metallo-dependent hydrolases"/>
    <property type="match status" value="1"/>
</dbReference>
<protein>
    <recommendedName>
        <fullName evidence="3">Urease domain-containing protein</fullName>
    </recommendedName>
</protein>
<keyword evidence="1" id="KW-0378">Hydrolase</keyword>
<feature type="domain" description="Urease" evidence="3">
    <location>
        <begin position="31"/>
        <end position="331"/>
    </location>
</feature>
<dbReference type="PROSITE" id="PS00145">
    <property type="entry name" value="UREASE_2"/>
    <property type="match status" value="1"/>
</dbReference>
<evidence type="ECO:0000256" key="1">
    <source>
        <dbReference type="PROSITE-ProRule" id="PRU00700"/>
    </source>
</evidence>
<dbReference type="InterPro" id="IPR032466">
    <property type="entry name" value="Metal_Hydrolase"/>
</dbReference>
<dbReference type="STRING" id="3750.A0A498ICR3"/>
<comment type="caution">
    <text evidence="4">The sequence shown here is derived from an EMBL/GenBank/DDBJ whole genome shotgun (WGS) entry which is preliminary data.</text>
</comment>
<dbReference type="PROSITE" id="PS51368">
    <property type="entry name" value="UREASE_3"/>
    <property type="match status" value="1"/>
</dbReference>
<dbReference type="InterPro" id="IPR050112">
    <property type="entry name" value="Urease_alpha_subunit"/>
</dbReference>
<organism evidence="4 5">
    <name type="scientific">Malus domestica</name>
    <name type="common">Apple</name>
    <name type="synonym">Pyrus malus</name>
    <dbReference type="NCBI Taxonomy" id="3750"/>
    <lineage>
        <taxon>Eukaryota</taxon>
        <taxon>Viridiplantae</taxon>
        <taxon>Streptophyta</taxon>
        <taxon>Embryophyta</taxon>
        <taxon>Tracheophyta</taxon>
        <taxon>Spermatophyta</taxon>
        <taxon>Magnoliopsida</taxon>
        <taxon>eudicotyledons</taxon>
        <taxon>Gunneridae</taxon>
        <taxon>Pentapetalae</taxon>
        <taxon>rosids</taxon>
        <taxon>fabids</taxon>
        <taxon>Rosales</taxon>
        <taxon>Rosaceae</taxon>
        <taxon>Amygdaloideae</taxon>
        <taxon>Maleae</taxon>
        <taxon>Malus</taxon>
    </lineage>
</organism>
<evidence type="ECO:0000259" key="3">
    <source>
        <dbReference type="PROSITE" id="PS51368"/>
    </source>
</evidence>
<accession>A0A498ICR3</accession>
<dbReference type="InterPro" id="IPR017950">
    <property type="entry name" value="Urease_AS"/>
</dbReference>
<comment type="caution">
    <text evidence="1">Lacks conserved residue(s) required for the propagation of feature annotation.</text>
</comment>
<keyword evidence="5" id="KW-1185">Reference proteome</keyword>
<reference evidence="4 5" key="1">
    <citation type="submission" date="2018-10" db="EMBL/GenBank/DDBJ databases">
        <title>A high-quality apple genome assembly.</title>
        <authorList>
            <person name="Hu J."/>
        </authorList>
    </citation>
    <scope>NUCLEOTIDE SEQUENCE [LARGE SCALE GENOMIC DNA]</scope>
    <source>
        <strain evidence="5">cv. HFTH1</strain>
        <tissue evidence="4">Young leaf</tissue>
    </source>
</reference>
<dbReference type="AlphaFoldDB" id="A0A498ICR3"/>
<dbReference type="GO" id="GO:0016151">
    <property type="term" value="F:nickel cation binding"/>
    <property type="evidence" value="ECO:0007669"/>
    <property type="project" value="InterPro"/>
</dbReference>
<dbReference type="Proteomes" id="UP000290289">
    <property type="component" value="Chromosome 13"/>
</dbReference>
<comment type="similarity">
    <text evidence="2">Belongs to the metallo-dependent hydrolases superfamily. Urease alpha subunit family.</text>
</comment>
<name>A0A498ICR3_MALDO</name>
<dbReference type="InterPro" id="IPR006680">
    <property type="entry name" value="Amidohydro-rel"/>
</dbReference>
<dbReference type="EMBL" id="RDQH01000339">
    <property type="protein sequence ID" value="RXH79874.1"/>
    <property type="molecule type" value="Genomic_DNA"/>
</dbReference>
<dbReference type="Pfam" id="PF01979">
    <property type="entry name" value="Amidohydro_1"/>
    <property type="match status" value="1"/>
</dbReference>
<dbReference type="Gene3D" id="3.20.20.140">
    <property type="entry name" value="Metal-dependent hydrolases"/>
    <property type="match status" value="1"/>
</dbReference>
<dbReference type="PANTHER" id="PTHR43440">
    <property type="entry name" value="UREASE"/>
    <property type="match status" value="1"/>
</dbReference>